<dbReference type="EMBL" id="AP025028">
    <property type="protein sequence ID" value="BDA80368.1"/>
    <property type="molecule type" value="Genomic_DNA"/>
</dbReference>
<protein>
    <recommendedName>
        <fullName evidence="3">Lipoprotein</fullName>
    </recommendedName>
</protein>
<dbReference type="Gene3D" id="3.90.930.1">
    <property type="match status" value="1"/>
</dbReference>
<dbReference type="Proteomes" id="UP000245263">
    <property type="component" value="Chromosome 1"/>
</dbReference>
<dbReference type="RefSeq" id="WP_109021416.1">
    <property type="nucleotide sequence ID" value="NZ_AP025028.1"/>
</dbReference>
<dbReference type="SUPFAM" id="SSF82185">
    <property type="entry name" value="Histone H3 K4-specific methyltransferase SET7/9 N-terminal domain"/>
    <property type="match status" value="1"/>
</dbReference>
<sequence length="196" mass="22834">MEIKDPYPIRSFLTLIGVLAVLHLLYCRDNLSIDSKDPNITLFQGRIFYKAQPFDGVIRQDLPALDEIQTTHFKLGLEDGEFISKNNAGQLLEQRYFKEGQKQGIHRSWFPNGNNKQYSEFKDGNYINDRWEWYDNGKPSLYEKFDQNSKLIVTKKWNRNGQIYMNIVFTDNGSSAGMPGSKICEPIKKQDKRNLN</sequence>
<gene>
    <name evidence="1" type="ORF">LPTSP3_g32980</name>
</gene>
<reference evidence="1 2" key="1">
    <citation type="submission" date="2021-08" db="EMBL/GenBank/DDBJ databases">
        <title>Complete genome sequence of Leptospira kobayashii strain E30.</title>
        <authorList>
            <person name="Nakao R."/>
            <person name="Nakamura S."/>
            <person name="Masuzawa T."/>
            <person name="Koizumi N."/>
        </authorList>
    </citation>
    <scope>NUCLEOTIDE SEQUENCE [LARGE SCALE GENOMIC DNA]</scope>
    <source>
        <strain evidence="1 2">E30</strain>
    </source>
</reference>
<organism evidence="1 2">
    <name type="scientific">Leptospira kobayashii</name>
    <dbReference type="NCBI Taxonomy" id="1917830"/>
    <lineage>
        <taxon>Bacteria</taxon>
        <taxon>Pseudomonadati</taxon>
        <taxon>Spirochaetota</taxon>
        <taxon>Spirochaetia</taxon>
        <taxon>Leptospirales</taxon>
        <taxon>Leptospiraceae</taxon>
        <taxon>Leptospira</taxon>
    </lineage>
</organism>
<evidence type="ECO:0008006" key="3">
    <source>
        <dbReference type="Google" id="ProtNLM"/>
    </source>
</evidence>
<accession>A0ABN6KGL0</accession>
<name>A0ABN6KGL0_9LEPT</name>
<evidence type="ECO:0000313" key="1">
    <source>
        <dbReference type="EMBL" id="BDA80368.1"/>
    </source>
</evidence>
<proteinExistence type="predicted"/>
<keyword evidence="2" id="KW-1185">Reference proteome</keyword>
<evidence type="ECO:0000313" key="2">
    <source>
        <dbReference type="Proteomes" id="UP000245263"/>
    </source>
</evidence>